<dbReference type="InterPro" id="IPR013766">
    <property type="entry name" value="Thioredoxin_domain"/>
</dbReference>
<proteinExistence type="predicted"/>
<evidence type="ECO:0000256" key="1">
    <source>
        <dbReference type="ARBA" id="ARBA00004196"/>
    </source>
</evidence>
<dbReference type="GO" id="GO:0017004">
    <property type="term" value="P:cytochrome complex assembly"/>
    <property type="evidence" value="ECO:0007669"/>
    <property type="project" value="UniProtKB-KW"/>
</dbReference>
<protein>
    <recommendedName>
        <fullName evidence="3">Thioredoxin domain-containing protein</fullName>
    </recommendedName>
</protein>
<reference evidence="4" key="1">
    <citation type="journal article" date="2015" name="Nature">
        <title>Complex archaea that bridge the gap between prokaryotes and eukaryotes.</title>
        <authorList>
            <person name="Spang A."/>
            <person name="Saw J.H."/>
            <person name="Jorgensen S.L."/>
            <person name="Zaremba-Niedzwiedzka K."/>
            <person name="Martijn J."/>
            <person name="Lind A.E."/>
            <person name="van Eijk R."/>
            <person name="Schleper C."/>
            <person name="Guy L."/>
            <person name="Ettema T.J."/>
        </authorList>
    </citation>
    <scope>NUCLEOTIDE SEQUENCE</scope>
</reference>
<dbReference type="EMBL" id="LAZR01000957">
    <property type="protein sequence ID" value="KKN53756.1"/>
    <property type="molecule type" value="Genomic_DNA"/>
</dbReference>
<dbReference type="InterPro" id="IPR013740">
    <property type="entry name" value="Redoxin"/>
</dbReference>
<sequence>MNYIKLAFALLLGWSTATMAAPQGFALHDAAQPIANVRFVTEDGTKLDMESFQGKVLLLNIWATWCVPCREEMPTLDALEDKLGSDKFEVVALSIDRAGVPAVRRFYDEIGVEHLNMYVDKTMLSATALRTVGLPTTLLINAKGEELGRLVGPAEWDDPEMVSFLEGFIE</sequence>
<gene>
    <name evidence="4" type="ORF">LCGC14_0599200</name>
</gene>
<dbReference type="AlphaFoldDB" id="A0A0F9TX92"/>
<dbReference type="InterPro" id="IPR036249">
    <property type="entry name" value="Thioredoxin-like_sf"/>
</dbReference>
<dbReference type="GO" id="GO:0030313">
    <property type="term" value="C:cell envelope"/>
    <property type="evidence" value="ECO:0007669"/>
    <property type="project" value="UniProtKB-SubCell"/>
</dbReference>
<organism evidence="4">
    <name type="scientific">marine sediment metagenome</name>
    <dbReference type="NCBI Taxonomy" id="412755"/>
    <lineage>
        <taxon>unclassified sequences</taxon>
        <taxon>metagenomes</taxon>
        <taxon>ecological metagenomes</taxon>
    </lineage>
</organism>
<dbReference type="PROSITE" id="PS00194">
    <property type="entry name" value="THIOREDOXIN_1"/>
    <property type="match status" value="1"/>
</dbReference>
<evidence type="ECO:0000313" key="4">
    <source>
        <dbReference type="EMBL" id="KKN53756.1"/>
    </source>
</evidence>
<dbReference type="SUPFAM" id="SSF52833">
    <property type="entry name" value="Thioredoxin-like"/>
    <property type="match status" value="1"/>
</dbReference>
<dbReference type="PANTHER" id="PTHR42852">
    <property type="entry name" value="THIOL:DISULFIDE INTERCHANGE PROTEIN DSBE"/>
    <property type="match status" value="1"/>
</dbReference>
<dbReference type="CDD" id="cd02966">
    <property type="entry name" value="TlpA_like_family"/>
    <property type="match status" value="1"/>
</dbReference>
<evidence type="ECO:0000256" key="2">
    <source>
        <dbReference type="ARBA" id="ARBA00022748"/>
    </source>
</evidence>
<dbReference type="PANTHER" id="PTHR42852:SF13">
    <property type="entry name" value="PROTEIN DIPZ"/>
    <property type="match status" value="1"/>
</dbReference>
<accession>A0A0F9TX92</accession>
<dbReference type="InterPro" id="IPR017937">
    <property type="entry name" value="Thioredoxin_CS"/>
</dbReference>
<evidence type="ECO:0000259" key="3">
    <source>
        <dbReference type="PROSITE" id="PS51352"/>
    </source>
</evidence>
<dbReference type="InterPro" id="IPR050553">
    <property type="entry name" value="Thioredoxin_ResA/DsbE_sf"/>
</dbReference>
<dbReference type="GO" id="GO:0016491">
    <property type="term" value="F:oxidoreductase activity"/>
    <property type="evidence" value="ECO:0007669"/>
    <property type="project" value="InterPro"/>
</dbReference>
<dbReference type="Gene3D" id="3.40.30.10">
    <property type="entry name" value="Glutaredoxin"/>
    <property type="match status" value="1"/>
</dbReference>
<name>A0A0F9TX92_9ZZZZ</name>
<comment type="subcellular location">
    <subcellularLocation>
        <location evidence="1">Cell envelope</location>
    </subcellularLocation>
</comment>
<keyword evidence="2" id="KW-0201">Cytochrome c-type biogenesis</keyword>
<comment type="caution">
    <text evidence="4">The sequence shown here is derived from an EMBL/GenBank/DDBJ whole genome shotgun (WGS) entry which is preliminary data.</text>
</comment>
<feature type="domain" description="Thioredoxin" evidence="3">
    <location>
        <begin position="28"/>
        <end position="170"/>
    </location>
</feature>
<dbReference type="PROSITE" id="PS51352">
    <property type="entry name" value="THIOREDOXIN_2"/>
    <property type="match status" value="1"/>
</dbReference>
<dbReference type="Pfam" id="PF08534">
    <property type="entry name" value="Redoxin"/>
    <property type="match status" value="1"/>
</dbReference>